<feature type="transmembrane region" description="Helical" evidence="1">
    <location>
        <begin position="6"/>
        <end position="27"/>
    </location>
</feature>
<gene>
    <name evidence="2" type="ORF">Mucpa_3605</name>
</gene>
<dbReference type="InterPro" id="IPR008620">
    <property type="entry name" value="FixH"/>
</dbReference>
<protein>
    <submittedName>
        <fullName evidence="2">FixH family protein</fullName>
    </submittedName>
</protein>
<organism evidence="2 3">
    <name type="scientific">Mucilaginibacter paludis DSM 18603</name>
    <dbReference type="NCBI Taxonomy" id="714943"/>
    <lineage>
        <taxon>Bacteria</taxon>
        <taxon>Pseudomonadati</taxon>
        <taxon>Bacteroidota</taxon>
        <taxon>Sphingobacteriia</taxon>
        <taxon>Sphingobacteriales</taxon>
        <taxon>Sphingobacteriaceae</taxon>
        <taxon>Mucilaginibacter</taxon>
    </lineage>
</organism>
<evidence type="ECO:0000256" key="1">
    <source>
        <dbReference type="SAM" id="Phobius"/>
    </source>
</evidence>
<dbReference type="OrthoDB" id="1493774at2"/>
<evidence type="ECO:0000313" key="2">
    <source>
        <dbReference type="EMBL" id="EHQ27703.1"/>
    </source>
</evidence>
<name>H1YJ08_9SPHI</name>
<dbReference type="EMBL" id="CM001403">
    <property type="protein sequence ID" value="EHQ27703.1"/>
    <property type="molecule type" value="Genomic_DNA"/>
</dbReference>
<dbReference type="AlphaFoldDB" id="H1YJ08"/>
<keyword evidence="1" id="KW-0472">Membrane</keyword>
<proteinExistence type="predicted"/>
<accession>H1YJ08</accession>
<evidence type="ECO:0000313" key="3">
    <source>
        <dbReference type="Proteomes" id="UP000002774"/>
    </source>
</evidence>
<dbReference type="Proteomes" id="UP000002774">
    <property type="component" value="Chromosome"/>
</dbReference>
<dbReference type="eggNOG" id="COG3198">
    <property type="taxonomic scope" value="Bacteria"/>
</dbReference>
<keyword evidence="3" id="KW-1185">Reference proteome</keyword>
<keyword evidence="1" id="KW-0812">Transmembrane</keyword>
<dbReference type="HOGENOM" id="CLU_142165_2_0_10"/>
<keyword evidence="1" id="KW-1133">Transmembrane helix</keyword>
<reference evidence="2" key="1">
    <citation type="submission" date="2011-09" db="EMBL/GenBank/DDBJ databases">
        <title>The permanent draft genome of Mucilaginibacter paludis DSM 18603.</title>
        <authorList>
            <consortium name="US DOE Joint Genome Institute (JGI-PGF)"/>
            <person name="Lucas S."/>
            <person name="Han J."/>
            <person name="Lapidus A."/>
            <person name="Bruce D."/>
            <person name="Goodwin L."/>
            <person name="Pitluck S."/>
            <person name="Peters L."/>
            <person name="Kyrpides N."/>
            <person name="Mavromatis K."/>
            <person name="Ivanova N."/>
            <person name="Mikhailova N."/>
            <person name="Held B."/>
            <person name="Detter J.C."/>
            <person name="Tapia R."/>
            <person name="Han C."/>
            <person name="Land M."/>
            <person name="Hauser L."/>
            <person name="Markowitz V."/>
            <person name="Cheng J.-F."/>
            <person name="Hugenholtz P."/>
            <person name="Woyke T."/>
            <person name="Wu D."/>
            <person name="Tindall B."/>
            <person name="Brambilla E."/>
            <person name="Klenk H.-P."/>
            <person name="Eisen J.A."/>
        </authorList>
    </citation>
    <scope>NUCLEOTIDE SEQUENCE [LARGE SCALE GENOMIC DNA]</scope>
    <source>
        <strain evidence="2">DSM 18603</strain>
    </source>
</reference>
<dbReference type="RefSeq" id="WP_008508253.1">
    <property type="nucleotide sequence ID" value="NZ_CM001403.1"/>
</dbReference>
<dbReference type="STRING" id="714943.Mucpa_3605"/>
<sequence>MNWGKAIITGMITFMLFILAMSIYMFMAPTDDYDHQYYEKGLTFNHDYNREEQVTKDHAQPLVRLTDQNINFHFTAPAKGKVKFMRPANTALDATYQFNTDKGIDADLPRLEIPAGEWQLTVEWQSNQKSYLYHQELYIK</sequence>
<dbReference type="Pfam" id="PF05751">
    <property type="entry name" value="FixH"/>
    <property type="match status" value="1"/>
</dbReference>